<dbReference type="PANTHER" id="PTHR12854">
    <property type="entry name" value="ATAXIN 2-RELATED"/>
    <property type="match status" value="1"/>
</dbReference>
<gene>
    <name evidence="1" type="ORF">LSALG_LOCUS33037</name>
</gene>
<dbReference type="GO" id="GO:0003729">
    <property type="term" value="F:mRNA binding"/>
    <property type="evidence" value="ECO:0007669"/>
    <property type="project" value="TreeGrafter"/>
</dbReference>
<reference evidence="1" key="1">
    <citation type="submission" date="2023-04" db="EMBL/GenBank/DDBJ databases">
        <authorList>
            <person name="Vijverberg K."/>
            <person name="Xiong W."/>
            <person name="Schranz E."/>
        </authorList>
    </citation>
    <scope>NUCLEOTIDE SEQUENCE</scope>
</reference>
<name>A0AA36EF35_LACSI</name>
<protein>
    <submittedName>
        <fullName evidence="1">Uncharacterized protein</fullName>
    </submittedName>
</protein>
<accession>A0AA36EF35</accession>
<evidence type="ECO:0000313" key="1">
    <source>
        <dbReference type="EMBL" id="CAI9294043.1"/>
    </source>
</evidence>
<organism evidence="1 2">
    <name type="scientific">Lactuca saligna</name>
    <name type="common">Willowleaf lettuce</name>
    <dbReference type="NCBI Taxonomy" id="75948"/>
    <lineage>
        <taxon>Eukaryota</taxon>
        <taxon>Viridiplantae</taxon>
        <taxon>Streptophyta</taxon>
        <taxon>Embryophyta</taxon>
        <taxon>Tracheophyta</taxon>
        <taxon>Spermatophyta</taxon>
        <taxon>Magnoliopsida</taxon>
        <taxon>eudicotyledons</taxon>
        <taxon>Gunneridae</taxon>
        <taxon>Pentapetalae</taxon>
        <taxon>asterids</taxon>
        <taxon>campanulids</taxon>
        <taxon>Asterales</taxon>
        <taxon>Asteraceae</taxon>
        <taxon>Cichorioideae</taxon>
        <taxon>Cichorieae</taxon>
        <taxon>Lactucinae</taxon>
        <taxon>Lactuca</taxon>
    </lineage>
</organism>
<dbReference type="GO" id="GO:0034063">
    <property type="term" value="P:stress granule assembly"/>
    <property type="evidence" value="ECO:0007669"/>
    <property type="project" value="TreeGrafter"/>
</dbReference>
<dbReference type="GO" id="GO:0010494">
    <property type="term" value="C:cytoplasmic stress granule"/>
    <property type="evidence" value="ECO:0007669"/>
    <property type="project" value="TreeGrafter"/>
</dbReference>
<keyword evidence="2" id="KW-1185">Reference proteome</keyword>
<sequence length="154" mass="17646">MLSEAYRLLLRSYSLSVAITRDGLRNELQHEDVHDIMIDSSISQSHHVDLERELAPWVPNDDNLECPELDNTFDRHWNRFQGMNEISASGRAHIGIKRMGELDGQIGDLDLTVLWEMAEDSPRMGVLQQDGMNLSMNIANHEPKNSIQQIMHVK</sequence>
<dbReference type="PANTHER" id="PTHR12854:SF7">
    <property type="entry name" value="ATAXIN-2 HOMOLOG"/>
    <property type="match status" value="1"/>
</dbReference>
<dbReference type="EMBL" id="OX465083">
    <property type="protein sequence ID" value="CAI9294043.1"/>
    <property type="molecule type" value="Genomic_DNA"/>
</dbReference>
<dbReference type="InterPro" id="IPR045117">
    <property type="entry name" value="ATXN2-like"/>
</dbReference>
<dbReference type="Proteomes" id="UP001177003">
    <property type="component" value="Chromosome 7"/>
</dbReference>
<dbReference type="AlphaFoldDB" id="A0AA36EF35"/>
<proteinExistence type="predicted"/>
<evidence type="ECO:0000313" key="2">
    <source>
        <dbReference type="Proteomes" id="UP001177003"/>
    </source>
</evidence>